<dbReference type="SUPFAM" id="SSF48403">
    <property type="entry name" value="Ankyrin repeat"/>
    <property type="match status" value="1"/>
</dbReference>
<evidence type="ECO:0000313" key="7">
    <source>
        <dbReference type="Proteomes" id="UP000287144"/>
    </source>
</evidence>
<proteinExistence type="predicted"/>
<organism evidence="6 7">
    <name type="scientific">Fusarium oligoseptatum</name>
    <dbReference type="NCBI Taxonomy" id="2604345"/>
    <lineage>
        <taxon>Eukaryota</taxon>
        <taxon>Fungi</taxon>
        <taxon>Dikarya</taxon>
        <taxon>Ascomycota</taxon>
        <taxon>Pezizomycotina</taxon>
        <taxon>Sordariomycetes</taxon>
        <taxon>Hypocreomycetidae</taxon>
        <taxon>Hypocreales</taxon>
        <taxon>Nectriaceae</taxon>
        <taxon>Fusarium</taxon>
        <taxon>Fusarium solani species complex</taxon>
    </lineage>
</organism>
<dbReference type="GO" id="GO:0005524">
    <property type="term" value="F:ATP binding"/>
    <property type="evidence" value="ECO:0007669"/>
    <property type="project" value="InterPro"/>
</dbReference>
<feature type="repeat" description="ANK" evidence="3">
    <location>
        <begin position="627"/>
        <end position="659"/>
    </location>
</feature>
<dbReference type="PROSITE" id="PS00108">
    <property type="entry name" value="PROTEIN_KINASE_ST"/>
    <property type="match status" value="1"/>
</dbReference>
<dbReference type="InterPro" id="IPR036770">
    <property type="entry name" value="Ankyrin_rpt-contain_sf"/>
</dbReference>
<dbReference type="Pfam" id="PF00023">
    <property type="entry name" value="Ank"/>
    <property type="match status" value="1"/>
</dbReference>
<accession>A0A428TIT3</accession>
<dbReference type="GO" id="GO:0085020">
    <property type="term" value="P:protein K6-linked ubiquitination"/>
    <property type="evidence" value="ECO:0007669"/>
    <property type="project" value="TreeGrafter"/>
</dbReference>
<dbReference type="InterPro" id="IPR002110">
    <property type="entry name" value="Ankyrin_rpt"/>
</dbReference>
<dbReference type="PANTHER" id="PTHR24171">
    <property type="entry name" value="ANKYRIN REPEAT DOMAIN-CONTAINING PROTEIN 39-RELATED"/>
    <property type="match status" value="1"/>
</dbReference>
<dbReference type="CDD" id="cd14014">
    <property type="entry name" value="STKc_PknB_like"/>
    <property type="match status" value="1"/>
</dbReference>
<reference evidence="6 7" key="1">
    <citation type="submission" date="2017-06" db="EMBL/GenBank/DDBJ databases">
        <title>Comparative genomic analysis of Ambrosia Fusariam Clade fungi.</title>
        <authorList>
            <person name="Stajich J.E."/>
            <person name="Carrillo J."/>
            <person name="Kijimoto T."/>
            <person name="Eskalen A."/>
            <person name="O'Donnell K."/>
            <person name="Kasson M."/>
        </authorList>
    </citation>
    <scope>NUCLEOTIDE SEQUENCE [LARGE SCALE GENOMIC DNA]</scope>
    <source>
        <strain evidence="6 7">NRRL62579</strain>
    </source>
</reference>
<keyword evidence="2 3" id="KW-0040">ANK repeat</keyword>
<dbReference type="InterPro" id="IPR008271">
    <property type="entry name" value="Ser/Thr_kinase_AS"/>
</dbReference>
<dbReference type="SUPFAM" id="SSF56112">
    <property type="entry name" value="Protein kinase-like (PK-like)"/>
    <property type="match status" value="1"/>
</dbReference>
<evidence type="ECO:0000259" key="5">
    <source>
        <dbReference type="PROSITE" id="PS50011"/>
    </source>
</evidence>
<dbReference type="Gene3D" id="1.10.510.10">
    <property type="entry name" value="Transferase(Phosphotransferase) domain 1"/>
    <property type="match status" value="1"/>
</dbReference>
<dbReference type="GO" id="GO:0004842">
    <property type="term" value="F:ubiquitin-protein transferase activity"/>
    <property type="evidence" value="ECO:0007669"/>
    <property type="project" value="TreeGrafter"/>
</dbReference>
<protein>
    <recommendedName>
        <fullName evidence="5">Protein kinase domain-containing protein</fullName>
    </recommendedName>
</protein>
<sequence length="699" mass="77091">MDDSVNDLLRDYRLQTRFDKSHTIHFFDDPDAPPSSPQRQEHWKKSRTLGHGGQGRVVLQTCTGGSRGYTQRAVKMIPLQEDGRQRYLRELETIIKFSHDKYAKYFAKTVGWYTSQRTLYIAMEYFPSGDLQTYALKHAPLPENECREITSQILRGLATMHQENFAHRDVKPQNVLIQQSPHSVPPASWWVKLADFGISKRLESGTSGSTRRIGTLLYMAPELLRSGLSNGRGFDYPPVDMWALGVTAFFVLTKTLPFQDVSSAIDYGSDVSRPFPGAAMDDCRASQGAQAFIRALMRPRPTERLNSRAAMGHVWIHSCLPELEIISTHSESSASSSRSSSFDDGTSGALGFTTVSSQLYSKSWSHDESLSTDPTSEGRPPRRNYNELTSRRGASQDKDRDAINQTLKNLACITTQCNDNEAPDLSTALLAEEARTYIMAQFEANEPVELSTTTLTEEVGAHLTTRYEGNETLGVSTALPTDELACAEGNTDEDDLHTVLLRASFLGDVTTVRQLLENGVDLQISDPYGSTALSIASDVGHEDVVKLLVEKGANLESRDGIGDTPLLRAAFKGHQSVVRLLAKAGADLEAKNHIGNTPLATASWKGDEAMARLLMEQGSSIETKDSSGSTPLLLAASNGHTAIAKHLLEKGANIGVKNKFGDRALSLAIRNGHEDVVRLLEHLVLEKGRRHRFFRIFKG</sequence>
<feature type="region of interest" description="Disordered" evidence="4">
    <location>
        <begin position="363"/>
        <end position="400"/>
    </location>
</feature>
<dbReference type="GO" id="GO:0004672">
    <property type="term" value="F:protein kinase activity"/>
    <property type="evidence" value="ECO:0007669"/>
    <property type="project" value="InterPro"/>
</dbReference>
<dbReference type="PROSITE" id="PS50297">
    <property type="entry name" value="ANK_REP_REGION"/>
    <property type="match status" value="4"/>
</dbReference>
<dbReference type="SMART" id="SM00248">
    <property type="entry name" value="ANK"/>
    <property type="match status" value="6"/>
</dbReference>
<dbReference type="Pfam" id="PF12796">
    <property type="entry name" value="Ank_2"/>
    <property type="match status" value="2"/>
</dbReference>
<dbReference type="STRING" id="1325735.A0A428TIT3"/>
<evidence type="ECO:0000256" key="3">
    <source>
        <dbReference type="PROSITE-ProRule" id="PRU00023"/>
    </source>
</evidence>
<name>A0A428TIT3_9HYPO</name>
<dbReference type="Pfam" id="PF00069">
    <property type="entry name" value="Pkinase"/>
    <property type="match status" value="1"/>
</dbReference>
<evidence type="ECO:0000256" key="1">
    <source>
        <dbReference type="ARBA" id="ARBA00022737"/>
    </source>
</evidence>
<dbReference type="Gene3D" id="1.25.40.20">
    <property type="entry name" value="Ankyrin repeat-containing domain"/>
    <property type="match status" value="2"/>
</dbReference>
<gene>
    <name evidence="6" type="ORF">CEP52_008296</name>
</gene>
<feature type="repeat" description="ANK" evidence="3">
    <location>
        <begin position="528"/>
        <end position="560"/>
    </location>
</feature>
<dbReference type="Proteomes" id="UP000287144">
    <property type="component" value="Unassembled WGS sequence"/>
</dbReference>
<evidence type="ECO:0000313" key="6">
    <source>
        <dbReference type="EMBL" id="RSM01948.1"/>
    </source>
</evidence>
<keyword evidence="1" id="KW-0677">Repeat</keyword>
<dbReference type="InterPro" id="IPR011009">
    <property type="entry name" value="Kinase-like_dom_sf"/>
</dbReference>
<dbReference type="PROSITE" id="PS50011">
    <property type="entry name" value="PROTEIN_KINASE_DOM"/>
    <property type="match status" value="1"/>
</dbReference>
<dbReference type="PROSITE" id="PS50088">
    <property type="entry name" value="ANK_REPEAT"/>
    <property type="match status" value="4"/>
</dbReference>
<evidence type="ECO:0000256" key="2">
    <source>
        <dbReference type="ARBA" id="ARBA00023043"/>
    </source>
</evidence>
<dbReference type="SMART" id="SM00220">
    <property type="entry name" value="S_TKc"/>
    <property type="match status" value="1"/>
</dbReference>
<feature type="domain" description="Protein kinase" evidence="5">
    <location>
        <begin position="43"/>
        <end position="316"/>
    </location>
</feature>
<dbReference type="EMBL" id="NKCK01000080">
    <property type="protein sequence ID" value="RSM01948.1"/>
    <property type="molecule type" value="Genomic_DNA"/>
</dbReference>
<feature type="region of interest" description="Disordered" evidence="4">
    <location>
        <begin position="25"/>
        <end position="54"/>
    </location>
</feature>
<dbReference type="InterPro" id="IPR000719">
    <property type="entry name" value="Prot_kinase_dom"/>
</dbReference>
<evidence type="ECO:0000256" key="4">
    <source>
        <dbReference type="SAM" id="MobiDB-lite"/>
    </source>
</evidence>
<feature type="repeat" description="ANK" evidence="3">
    <location>
        <begin position="594"/>
        <end position="626"/>
    </location>
</feature>
<keyword evidence="7" id="KW-1185">Reference proteome</keyword>
<dbReference type="AlphaFoldDB" id="A0A428TIT3"/>
<comment type="caution">
    <text evidence="6">The sequence shown here is derived from an EMBL/GenBank/DDBJ whole genome shotgun (WGS) entry which is preliminary data.</text>
</comment>
<feature type="repeat" description="ANK" evidence="3">
    <location>
        <begin position="561"/>
        <end position="593"/>
    </location>
</feature>